<dbReference type="PANTHER" id="PTHR33473">
    <property type="entry name" value="ATP-DEPENDENT CLP PROTEASE ADAPTER PROTEIN CLPS1, CHLOROPLASTIC"/>
    <property type="match status" value="1"/>
</dbReference>
<feature type="domain" description="Adaptor protein ClpS core" evidence="2">
    <location>
        <begin position="23"/>
        <end position="101"/>
    </location>
</feature>
<dbReference type="AlphaFoldDB" id="A0AAE9GXT1"/>
<evidence type="ECO:0000256" key="1">
    <source>
        <dbReference type="HAMAP-Rule" id="MF_00302"/>
    </source>
</evidence>
<dbReference type="HAMAP" id="MF_00302">
    <property type="entry name" value="ClpS"/>
    <property type="match status" value="1"/>
</dbReference>
<comment type="similarity">
    <text evidence="1">Belongs to the ClpS family.</text>
</comment>
<dbReference type="Gene3D" id="3.30.1390.10">
    <property type="match status" value="1"/>
</dbReference>
<keyword evidence="5" id="KW-1185">Reference proteome</keyword>
<dbReference type="PANTHER" id="PTHR33473:SF19">
    <property type="entry name" value="ATP-DEPENDENT CLP PROTEASE ADAPTER PROTEIN CLPS"/>
    <property type="match status" value="1"/>
</dbReference>
<keyword evidence="4" id="KW-0645">Protease</keyword>
<evidence type="ECO:0000313" key="4">
    <source>
        <dbReference type="EMBL" id="UOO80217.1"/>
    </source>
</evidence>
<dbReference type="InterPro" id="IPR014719">
    <property type="entry name" value="Ribosomal_bL12_C/ClpS-like"/>
</dbReference>
<dbReference type="EMBL" id="SLXE01000010">
    <property type="protein sequence ID" value="TCP06891.1"/>
    <property type="molecule type" value="Genomic_DNA"/>
</dbReference>
<reference evidence="4" key="2">
    <citation type="submission" date="2021-12" db="EMBL/GenBank/DDBJ databases">
        <authorList>
            <person name="Veyrier F.J."/>
        </authorList>
    </citation>
    <scope>NUCLEOTIDE SEQUENCE</scope>
    <source>
        <strain evidence="4">1258/02</strain>
    </source>
</reference>
<dbReference type="RefSeq" id="WP_132953687.1">
    <property type="nucleotide sequence ID" value="NZ_CALJUB010000035.1"/>
</dbReference>
<dbReference type="InterPro" id="IPR003769">
    <property type="entry name" value="ClpS_core"/>
</dbReference>
<protein>
    <recommendedName>
        <fullName evidence="1">ATP-dependent Clp protease adapter protein ClpS</fullName>
    </recommendedName>
</protein>
<dbReference type="NCBIfam" id="NF000672">
    <property type="entry name" value="PRK00033.1-5"/>
    <property type="match status" value="1"/>
</dbReference>
<dbReference type="Proteomes" id="UP000829756">
    <property type="component" value="Chromosome"/>
</dbReference>
<dbReference type="KEGG" id="usu:LVJ78_04180"/>
<dbReference type="InterPro" id="IPR022935">
    <property type="entry name" value="ClpS"/>
</dbReference>
<dbReference type="EMBL" id="CP091507">
    <property type="protein sequence ID" value="UOO80217.1"/>
    <property type="molecule type" value="Genomic_DNA"/>
</dbReference>
<sequence>MGNIKTTRKTGAAEQAGRSKITPPKQYGVFLLNDDYTPMDFVVAVLEEIFLLPEEKAVAVMLMVHHEQKGLCGVYTRDIAQTKQQQVMQRARREGHPLQCTVEEM</sequence>
<dbReference type="Proteomes" id="UP000294721">
    <property type="component" value="Unassembled WGS sequence"/>
</dbReference>
<keyword evidence="4" id="KW-0378">Hydrolase</keyword>
<evidence type="ECO:0000313" key="3">
    <source>
        <dbReference type="EMBL" id="TCP06891.1"/>
    </source>
</evidence>
<name>A0AAE9GXT1_9NEIS</name>
<gene>
    <name evidence="1 4" type="primary">clpS</name>
    <name evidence="3" type="ORF">EV680_11074</name>
    <name evidence="4" type="ORF">LVJ78_04180</name>
</gene>
<proteinExistence type="inferred from homology"/>
<dbReference type="GO" id="GO:0030163">
    <property type="term" value="P:protein catabolic process"/>
    <property type="evidence" value="ECO:0007669"/>
    <property type="project" value="InterPro"/>
</dbReference>
<dbReference type="GO" id="GO:0008233">
    <property type="term" value="F:peptidase activity"/>
    <property type="evidence" value="ECO:0007669"/>
    <property type="project" value="UniProtKB-KW"/>
</dbReference>
<evidence type="ECO:0000259" key="2">
    <source>
        <dbReference type="Pfam" id="PF02617"/>
    </source>
</evidence>
<evidence type="ECO:0000313" key="5">
    <source>
        <dbReference type="Proteomes" id="UP000294721"/>
    </source>
</evidence>
<comment type="subunit">
    <text evidence="1">Binds to the N-terminal domain of the chaperone ClpA.</text>
</comment>
<evidence type="ECO:0000313" key="6">
    <source>
        <dbReference type="Proteomes" id="UP000829756"/>
    </source>
</evidence>
<dbReference type="SUPFAM" id="SSF54736">
    <property type="entry name" value="ClpS-like"/>
    <property type="match status" value="1"/>
</dbReference>
<comment type="function">
    <text evidence="1">Involved in the modulation of the specificity of the ClpAP-mediated ATP-dependent protein degradation.</text>
</comment>
<accession>A0AAE9GXT1</accession>
<dbReference type="GO" id="GO:0006508">
    <property type="term" value="P:proteolysis"/>
    <property type="evidence" value="ECO:0007669"/>
    <property type="project" value="UniProtKB-UniRule"/>
</dbReference>
<reference evidence="4" key="3">
    <citation type="journal article" date="2022" name="Res Sq">
        <title>Evolution of multicellular longitudinally dividing oral cavity symbionts (Neisseriaceae).</title>
        <authorList>
            <person name="Nyongesa S."/>
            <person name="Weber P."/>
            <person name="Bernet E."/>
            <person name="Pullido F."/>
            <person name="Nieckarz M."/>
            <person name="Delaby M."/>
            <person name="Nieves C."/>
            <person name="Viehboeck T."/>
            <person name="Krause N."/>
            <person name="Rivera-Millot A."/>
            <person name="Nakamura A."/>
            <person name="Vischer N."/>
            <person name="VanNieuwenhze M."/>
            <person name="Brun Y."/>
            <person name="Cava F."/>
            <person name="Bulgheresi S."/>
            <person name="Veyrier F."/>
        </authorList>
    </citation>
    <scope>NUCLEOTIDE SEQUENCE</scope>
    <source>
        <strain evidence="4">1258/02</strain>
    </source>
</reference>
<dbReference type="Pfam" id="PF02617">
    <property type="entry name" value="ClpS"/>
    <property type="match status" value="1"/>
</dbReference>
<reference evidence="3 5" key="1">
    <citation type="submission" date="2019-03" db="EMBL/GenBank/DDBJ databases">
        <title>Genomic Encyclopedia of Type Strains, Phase IV (KMG-IV): sequencing the most valuable type-strain genomes for metagenomic binning, comparative biology and taxonomic classification.</title>
        <authorList>
            <person name="Goeker M."/>
        </authorList>
    </citation>
    <scope>NUCLEOTIDE SEQUENCE [LARGE SCALE GENOMIC DNA]</scope>
    <source>
        <strain evidence="3 5">DSM 17474</strain>
    </source>
</reference>
<organism evidence="4 6">
    <name type="scientific">Uruburuella suis</name>
    <dbReference type="NCBI Taxonomy" id="252130"/>
    <lineage>
        <taxon>Bacteria</taxon>
        <taxon>Pseudomonadati</taxon>
        <taxon>Pseudomonadota</taxon>
        <taxon>Betaproteobacteria</taxon>
        <taxon>Neisseriales</taxon>
        <taxon>Neisseriaceae</taxon>
        <taxon>Uruburuella</taxon>
    </lineage>
</organism>
<dbReference type="FunFam" id="3.30.1390.10:FF:000002">
    <property type="entry name" value="ATP-dependent Clp protease adapter protein ClpS"/>
    <property type="match status" value="1"/>
</dbReference>